<organism evidence="1">
    <name type="scientific">Arion vulgaris</name>
    <dbReference type="NCBI Taxonomy" id="1028688"/>
    <lineage>
        <taxon>Eukaryota</taxon>
        <taxon>Metazoa</taxon>
        <taxon>Spiralia</taxon>
        <taxon>Lophotrochozoa</taxon>
        <taxon>Mollusca</taxon>
        <taxon>Gastropoda</taxon>
        <taxon>Heterobranchia</taxon>
        <taxon>Euthyneura</taxon>
        <taxon>Panpulmonata</taxon>
        <taxon>Eupulmonata</taxon>
        <taxon>Stylommatophora</taxon>
        <taxon>Helicina</taxon>
        <taxon>Arionoidea</taxon>
        <taxon>Arionidae</taxon>
        <taxon>Arion</taxon>
    </lineage>
</organism>
<feature type="non-terminal residue" evidence="1">
    <location>
        <position position="85"/>
    </location>
</feature>
<feature type="non-terminal residue" evidence="1">
    <location>
        <position position="1"/>
    </location>
</feature>
<sequence>AISVKIRVYKLSRQAWKPRARDLDQQDAPKLEDNNRAFRIEREGVAITKGLVPLLHRNVVPCLNLPDEVGFLSDHNGSPVERALF</sequence>
<reference evidence="1" key="1">
    <citation type="submission" date="2014-12" db="EMBL/GenBank/DDBJ databases">
        <title>Insight into the proteome of Arion vulgaris.</title>
        <authorList>
            <person name="Aradska J."/>
            <person name="Bulat T."/>
            <person name="Smidak R."/>
            <person name="Sarate P."/>
            <person name="Gangsoo J."/>
            <person name="Sialana F."/>
            <person name="Bilban M."/>
            <person name="Lubec G."/>
        </authorList>
    </citation>
    <scope>NUCLEOTIDE SEQUENCE</scope>
    <source>
        <tissue evidence="1">Skin</tissue>
    </source>
</reference>
<gene>
    <name evidence="1" type="primary">ORF37211</name>
</gene>
<name>A0A0B6YVB1_9EUPU</name>
<dbReference type="AlphaFoldDB" id="A0A0B6YVB1"/>
<dbReference type="EMBL" id="HACG01012851">
    <property type="protein sequence ID" value="CEK59716.1"/>
    <property type="molecule type" value="Transcribed_RNA"/>
</dbReference>
<evidence type="ECO:0000313" key="1">
    <source>
        <dbReference type="EMBL" id="CEK59716.1"/>
    </source>
</evidence>
<protein>
    <submittedName>
        <fullName evidence="1">Uncharacterized protein</fullName>
    </submittedName>
</protein>
<accession>A0A0B6YVB1</accession>
<proteinExistence type="predicted"/>